<proteinExistence type="predicted"/>
<comment type="caution">
    <text evidence="2">The sequence shown here is derived from an EMBL/GenBank/DDBJ whole genome shotgun (WGS) entry which is preliminary data.</text>
</comment>
<evidence type="ECO:0000259" key="1">
    <source>
        <dbReference type="Pfam" id="PF18557"/>
    </source>
</evidence>
<gene>
    <name evidence="2" type="ORF">SDC9_06572</name>
</gene>
<organism evidence="2">
    <name type="scientific">bioreactor metagenome</name>
    <dbReference type="NCBI Taxonomy" id="1076179"/>
    <lineage>
        <taxon>unclassified sequences</taxon>
        <taxon>metagenomes</taxon>
        <taxon>ecological metagenomes</taxon>
    </lineage>
</organism>
<feature type="domain" description="Anti-sigma factor NepR" evidence="1">
    <location>
        <begin position="24"/>
        <end position="57"/>
    </location>
</feature>
<dbReference type="EMBL" id="VSSQ01000013">
    <property type="protein sequence ID" value="MPL61006.1"/>
    <property type="molecule type" value="Genomic_DNA"/>
</dbReference>
<protein>
    <recommendedName>
        <fullName evidence="1">Anti-sigma factor NepR domain-containing protein</fullName>
    </recommendedName>
</protein>
<name>A0A644T299_9ZZZZ</name>
<evidence type="ECO:0000313" key="2">
    <source>
        <dbReference type="EMBL" id="MPL61006.1"/>
    </source>
</evidence>
<dbReference type="Pfam" id="PF18557">
    <property type="entry name" value="NepR"/>
    <property type="match status" value="1"/>
</dbReference>
<dbReference type="AlphaFoldDB" id="A0A644T299"/>
<accession>A0A644T299</accession>
<sequence length="61" mass="7206">MRRYGDRKKMYKDMADDTSKASIRDQINENLKRVYEDALKEEVPDRFKILLAQLREKAGGT</sequence>
<reference evidence="2" key="1">
    <citation type="submission" date="2019-08" db="EMBL/GenBank/DDBJ databases">
        <authorList>
            <person name="Kucharzyk K."/>
            <person name="Murdoch R.W."/>
            <person name="Higgins S."/>
            <person name="Loffler F."/>
        </authorList>
    </citation>
    <scope>NUCLEOTIDE SEQUENCE</scope>
</reference>
<dbReference type="InterPro" id="IPR041649">
    <property type="entry name" value="NepR"/>
</dbReference>